<reference evidence="1 2" key="1">
    <citation type="submission" date="2017-11" db="EMBL/GenBank/DDBJ databases">
        <title>Genome-resolved metagenomics identifies genetic mobility, metabolic interactions, and unexpected diversity in perchlorate-reducing communities.</title>
        <authorList>
            <person name="Barnum T.P."/>
            <person name="Figueroa I.A."/>
            <person name="Carlstrom C.I."/>
            <person name="Lucas L.N."/>
            <person name="Engelbrektson A.L."/>
            <person name="Coates J.D."/>
        </authorList>
    </citation>
    <scope>NUCLEOTIDE SEQUENCE [LARGE SCALE GENOMIC DNA]</scope>
    <source>
        <strain evidence="1">BM706</strain>
    </source>
</reference>
<dbReference type="AlphaFoldDB" id="A0A2N5ZEF7"/>
<evidence type="ECO:0000313" key="2">
    <source>
        <dbReference type="Proteomes" id="UP000234857"/>
    </source>
</evidence>
<dbReference type="PANTHER" id="PTHR30189:SF1">
    <property type="entry name" value="LPS-ASSEMBLY PROTEIN LPTD"/>
    <property type="match status" value="1"/>
</dbReference>
<dbReference type="EMBL" id="PKTG01000097">
    <property type="protein sequence ID" value="PLX17014.1"/>
    <property type="molecule type" value="Genomic_DNA"/>
</dbReference>
<dbReference type="Proteomes" id="UP000234857">
    <property type="component" value="Unassembled WGS sequence"/>
</dbReference>
<accession>A0A2N5ZEF7</accession>
<dbReference type="Gene3D" id="2.60.450.10">
    <property type="entry name" value="Lipopolysaccharide (LPS) transport protein A like domain"/>
    <property type="match status" value="1"/>
</dbReference>
<dbReference type="GO" id="GO:1990351">
    <property type="term" value="C:transporter complex"/>
    <property type="evidence" value="ECO:0007669"/>
    <property type="project" value="TreeGrafter"/>
</dbReference>
<gene>
    <name evidence="1" type="ORF">C0601_08535</name>
</gene>
<evidence type="ECO:0000313" key="1">
    <source>
        <dbReference type="EMBL" id="PLX17014.1"/>
    </source>
</evidence>
<dbReference type="InterPro" id="IPR050218">
    <property type="entry name" value="LptD"/>
</dbReference>
<dbReference type="PANTHER" id="PTHR30189">
    <property type="entry name" value="LPS-ASSEMBLY PROTEIN"/>
    <property type="match status" value="1"/>
</dbReference>
<sequence>MRSFDKKQLFLMMILFLFVISYAAKENKVVVYGGVIEYKTDEEMIYVRDGAHIFYSDIEIFADNIQVDVENDKVFALGNVIFWQGQDKTMGEYLEYDNKTGKGYIENAKLVRQQSIMYADSIELSVRKISGKNIIWTTCELDHPHYYLKAKSIDIFPDQVMYAHDMKYVIHGDTIIKQKVYKIDIKPLQEDFKYRYGYSDSKGVWVNAKYNYLLTPIATGWLTWDYTQRISDTISTTNTWKLNNKRDSLGINTSNYSTKDGKNSTANYRMNYRGRSGIANYTFSGTFFSRDNSLTAKNDELNYNVTLGLRMPRNNLLELSNINIYWKERRDPDGSSYPQDDKIRVLDKIPEINLTTNRITLPGKIFNVNMNLLWGKYFEGGPTEVYARKQDEKINISSNSYEIWKLGRLNLSGNINHSRDSKGNDQKTYYTGVSLNKTFFKGMSWSNKWDRRDNFGTSAFSYSTRPGSLTYRSTLAYRGKKISSTLLSFNYDLKADKFLSGIYSDLRLNLNKFEYYLKLNYALNNQTLGDLKNPDPTFSDNYNRLSYNFDKDTYLRFTVPYNRTTGKYTSHYIEGKFKLPNFYIGHNFIEGKRITANLTWRRDLITKSTKALSMDFTIDLHCWEGVIKWDRNRKEGWLEFYVKTDPGNKHRIFYDAEEGKVKPILKRIDTD</sequence>
<name>A0A2N5ZEF7_MUIH1</name>
<evidence type="ECO:0008006" key="3">
    <source>
        <dbReference type="Google" id="ProtNLM"/>
    </source>
</evidence>
<comment type="caution">
    <text evidence="1">The sequence shown here is derived from an EMBL/GenBank/DDBJ whole genome shotgun (WGS) entry which is preliminary data.</text>
</comment>
<proteinExistence type="predicted"/>
<protein>
    <recommendedName>
        <fullName evidence="3">Organic solvent tolerance-like N-terminal domain-containing protein</fullName>
    </recommendedName>
</protein>
<organism evidence="1 2">
    <name type="scientific">Muiribacterium halophilum</name>
    <dbReference type="NCBI Taxonomy" id="2053465"/>
    <lineage>
        <taxon>Bacteria</taxon>
        <taxon>Candidatus Muiribacteriota</taxon>
        <taxon>Candidatus Muiribacteriia</taxon>
        <taxon>Candidatus Muiribacteriales</taxon>
        <taxon>Candidatus Muiribacteriaceae</taxon>
        <taxon>Candidatus Muiribacterium</taxon>
    </lineage>
</organism>
<dbReference type="GO" id="GO:0009279">
    <property type="term" value="C:cell outer membrane"/>
    <property type="evidence" value="ECO:0007669"/>
    <property type="project" value="TreeGrafter"/>
</dbReference>